<proteinExistence type="predicted"/>
<evidence type="ECO:0000256" key="1">
    <source>
        <dbReference type="ARBA" id="ARBA00001961"/>
    </source>
</evidence>
<dbReference type="InterPro" id="IPR044862">
    <property type="entry name" value="Pro_4_hyd_alph_FE2OG_OXY"/>
</dbReference>
<keyword evidence="6" id="KW-0408">Iron</keyword>
<comment type="cofactor">
    <cofactor evidence="1">
        <name>L-ascorbate</name>
        <dbReference type="ChEBI" id="CHEBI:38290"/>
    </cofactor>
</comment>
<dbReference type="EMBL" id="JAZHOG010000002">
    <property type="protein sequence ID" value="MEJ8566717.1"/>
    <property type="molecule type" value="Genomic_DNA"/>
</dbReference>
<reference evidence="8 9" key="1">
    <citation type="submission" date="2024-02" db="EMBL/GenBank/DDBJ databases">
        <title>A novel Wenzhouxiangellaceae bacterium, isolated from coastal sediments.</title>
        <authorList>
            <person name="Du Z.-J."/>
            <person name="Ye Y.-Q."/>
            <person name="Zhang X.-Y."/>
        </authorList>
    </citation>
    <scope>NUCLEOTIDE SEQUENCE [LARGE SCALE GENOMIC DNA]</scope>
    <source>
        <strain evidence="8 9">CH-27</strain>
    </source>
</reference>
<keyword evidence="4" id="KW-0223">Dioxygenase</keyword>
<dbReference type="RefSeq" id="WP_354694039.1">
    <property type="nucleotide sequence ID" value="NZ_JAZHOG010000002.1"/>
</dbReference>
<dbReference type="GO" id="GO:0051213">
    <property type="term" value="F:dioxygenase activity"/>
    <property type="evidence" value="ECO:0007669"/>
    <property type="project" value="UniProtKB-KW"/>
</dbReference>
<keyword evidence="3" id="KW-0847">Vitamin C</keyword>
<dbReference type="GO" id="GO:0005506">
    <property type="term" value="F:iron ion binding"/>
    <property type="evidence" value="ECO:0007669"/>
    <property type="project" value="InterPro"/>
</dbReference>
<dbReference type="PROSITE" id="PS51471">
    <property type="entry name" value="FE2OG_OXY"/>
    <property type="match status" value="1"/>
</dbReference>
<protein>
    <submittedName>
        <fullName evidence="8">2OG-Fe(II) oxygenase</fullName>
    </submittedName>
</protein>
<dbReference type="PANTHER" id="PTHR10869:SF246">
    <property type="entry name" value="TRANSMEMBRANE PROLYL 4-HYDROXYLASE"/>
    <property type="match status" value="1"/>
</dbReference>
<name>A0AAW9R6Y3_9GAMM</name>
<evidence type="ECO:0000313" key="9">
    <source>
        <dbReference type="Proteomes" id="UP001359886"/>
    </source>
</evidence>
<dbReference type="GO" id="GO:0016705">
    <property type="term" value="F:oxidoreductase activity, acting on paired donors, with incorporation or reduction of molecular oxygen"/>
    <property type="evidence" value="ECO:0007669"/>
    <property type="project" value="InterPro"/>
</dbReference>
<dbReference type="InterPro" id="IPR006620">
    <property type="entry name" value="Pro_4_hyd_alph"/>
</dbReference>
<dbReference type="GO" id="GO:0031418">
    <property type="term" value="F:L-ascorbic acid binding"/>
    <property type="evidence" value="ECO:0007669"/>
    <property type="project" value="UniProtKB-KW"/>
</dbReference>
<dbReference type="PANTHER" id="PTHR10869">
    <property type="entry name" value="PROLYL 4-HYDROXYLASE ALPHA SUBUNIT"/>
    <property type="match status" value="1"/>
</dbReference>
<keyword evidence="9" id="KW-1185">Reference proteome</keyword>
<dbReference type="Pfam" id="PF02810">
    <property type="entry name" value="SEC-C"/>
    <property type="match status" value="1"/>
</dbReference>
<evidence type="ECO:0000256" key="3">
    <source>
        <dbReference type="ARBA" id="ARBA00022896"/>
    </source>
</evidence>
<accession>A0AAW9R6Y3</accession>
<evidence type="ECO:0000256" key="4">
    <source>
        <dbReference type="ARBA" id="ARBA00022964"/>
    </source>
</evidence>
<evidence type="ECO:0000256" key="2">
    <source>
        <dbReference type="ARBA" id="ARBA00022723"/>
    </source>
</evidence>
<evidence type="ECO:0000313" key="8">
    <source>
        <dbReference type="EMBL" id="MEJ8566717.1"/>
    </source>
</evidence>
<dbReference type="Pfam" id="PF13640">
    <property type="entry name" value="2OG-FeII_Oxy_3"/>
    <property type="match status" value="1"/>
</dbReference>
<comment type="caution">
    <text evidence="8">The sequence shown here is derived from an EMBL/GenBank/DDBJ whole genome shotgun (WGS) entry which is preliminary data.</text>
</comment>
<dbReference type="Gene3D" id="2.60.120.620">
    <property type="entry name" value="q2cbj1_9rhob like domain"/>
    <property type="match status" value="1"/>
</dbReference>
<keyword evidence="2" id="KW-0479">Metal-binding</keyword>
<dbReference type="AlphaFoldDB" id="A0AAW9R6Y3"/>
<sequence>MPLGYPVANFSPADSDPCFCGSGRRFGDCCGARTGRRGPPAGIRVFQRFVEPDLCRKWVERLERRPRKRARILDPEQSSPGAPVYVEDPSRVCDDVNPGVLRKAINDTITRGFQHVASSMGESLAWYEVPRILRYEAGGRYLRHADSCQYEPATRTWYRVEDRDLSLLLYLNEDYTGGGLTFTHFHCHFRPRTGDLLVFPSDNRYEHQAEPVESGVRYAVASWAFFRSSRRVRERAPNGAIPFRSSS</sequence>
<dbReference type="InterPro" id="IPR045054">
    <property type="entry name" value="P4HA-like"/>
</dbReference>
<gene>
    <name evidence="8" type="ORF">V3330_03665</name>
</gene>
<evidence type="ECO:0000256" key="5">
    <source>
        <dbReference type="ARBA" id="ARBA00023002"/>
    </source>
</evidence>
<feature type="domain" description="Fe2OG dioxygenase" evidence="7">
    <location>
        <begin position="126"/>
        <end position="229"/>
    </location>
</feature>
<dbReference type="InterPro" id="IPR005123">
    <property type="entry name" value="Oxoglu/Fe-dep_dioxygenase_dom"/>
</dbReference>
<evidence type="ECO:0000256" key="6">
    <source>
        <dbReference type="ARBA" id="ARBA00023004"/>
    </source>
</evidence>
<dbReference type="Proteomes" id="UP001359886">
    <property type="component" value="Unassembled WGS sequence"/>
</dbReference>
<organism evidence="8 9">
    <name type="scientific">Elongatibacter sediminis</name>
    <dbReference type="NCBI Taxonomy" id="3119006"/>
    <lineage>
        <taxon>Bacteria</taxon>
        <taxon>Pseudomonadati</taxon>
        <taxon>Pseudomonadota</taxon>
        <taxon>Gammaproteobacteria</taxon>
        <taxon>Chromatiales</taxon>
        <taxon>Wenzhouxiangellaceae</taxon>
        <taxon>Elongatibacter</taxon>
    </lineage>
</organism>
<dbReference type="SUPFAM" id="SSF103642">
    <property type="entry name" value="Sec-C motif"/>
    <property type="match status" value="1"/>
</dbReference>
<evidence type="ECO:0000259" key="7">
    <source>
        <dbReference type="PROSITE" id="PS51471"/>
    </source>
</evidence>
<dbReference type="SMART" id="SM00702">
    <property type="entry name" value="P4Hc"/>
    <property type="match status" value="1"/>
</dbReference>
<keyword evidence="5" id="KW-0560">Oxidoreductase</keyword>
<dbReference type="InterPro" id="IPR004027">
    <property type="entry name" value="SEC_C_motif"/>
</dbReference>